<dbReference type="Proteomes" id="UP000010792">
    <property type="component" value="Chromosome"/>
</dbReference>
<keyword evidence="3" id="KW-1185">Reference proteome</keyword>
<keyword evidence="1" id="KW-1133">Transmembrane helix</keyword>
<evidence type="ECO:0000313" key="3">
    <source>
        <dbReference type="Proteomes" id="UP000010792"/>
    </source>
</evidence>
<evidence type="ECO:0000256" key="1">
    <source>
        <dbReference type="SAM" id="Phobius"/>
    </source>
</evidence>
<evidence type="ECO:0000313" key="2">
    <source>
        <dbReference type="EMBL" id="CCF19267.1"/>
    </source>
</evidence>
<evidence type="ECO:0008006" key="4">
    <source>
        <dbReference type="Google" id="ProtNLM"/>
    </source>
</evidence>
<dbReference type="AlphaFoldDB" id="L0NG47"/>
<feature type="transmembrane region" description="Helical" evidence="1">
    <location>
        <begin position="45"/>
        <end position="68"/>
    </location>
</feature>
<accession>L0NG47</accession>
<gene>
    <name evidence="2" type="ORF">NT26_1543</name>
</gene>
<keyword evidence="1" id="KW-0812">Transmembrane</keyword>
<keyword evidence="1" id="KW-0472">Membrane</keyword>
<organism evidence="2 3">
    <name type="scientific">Pseudorhizobium banfieldiae</name>
    <dbReference type="NCBI Taxonomy" id="1125847"/>
    <lineage>
        <taxon>Bacteria</taxon>
        <taxon>Pseudomonadati</taxon>
        <taxon>Pseudomonadota</taxon>
        <taxon>Alphaproteobacteria</taxon>
        <taxon>Hyphomicrobiales</taxon>
        <taxon>Rhizobiaceae</taxon>
        <taxon>Rhizobium/Agrobacterium group</taxon>
        <taxon>Pseudorhizobium</taxon>
    </lineage>
</organism>
<proteinExistence type="predicted"/>
<dbReference type="EMBL" id="FO082820">
    <property type="protein sequence ID" value="CCF19267.1"/>
    <property type="molecule type" value="Genomic_DNA"/>
</dbReference>
<feature type="transmembrane region" description="Helical" evidence="1">
    <location>
        <begin position="80"/>
        <end position="100"/>
    </location>
</feature>
<reference evidence="2 3" key="1">
    <citation type="journal article" date="2013" name="Genome Biol. Evol.">
        <title>Life in an arsenic-containing gold mine: genome and physiology of the autotrophic arsenite-oxidizing bacterium rhizobium sp. NT-26.</title>
        <authorList>
            <person name="Andres J."/>
            <person name="Arsene-Ploetze F."/>
            <person name="Barbe V."/>
            <person name="Brochier-Armanet C."/>
            <person name="Cleiss-Arnold J."/>
            <person name="Coppee J.Y."/>
            <person name="Dillies M.A."/>
            <person name="Geist"/>
            <person name="L"/>
            <person name="Joublin A."/>
            <person name="Koechler S."/>
            <person name="Lassalle F."/>
            <person name="Marchal M."/>
            <person name="Medigue C."/>
            <person name="Muller D."/>
            <person name="Nesme X."/>
            <person name="Plewniak F."/>
            <person name="Proux C."/>
            <person name="Ramirez-Bahena M.H."/>
            <person name="Schenowitz C."/>
            <person name="Sismeiro O."/>
            <person name="Vallenet D."/>
            <person name="Santini J.M."/>
            <person name="Bertin P.N."/>
        </authorList>
    </citation>
    <scope>NUCLEOTIDE SEQUENCE [LARGE SCALE GENOMIC DNA]</scope>
    <source>
        <strain evidence="2 3">NT-26</strain>
    </source>
</reference>
<name>L0NG47_9HYPH</name>
<sequence>MSWLNTAFIAGAIGGLSPELARLLVRAQTGEFVAWLKGIREEPWFSIAVPVAGCFGIMFLLALMGGLVAHYVREEQRGKAFILGIGAPAFLLSTAGAVPVPKENTKNTSIQSAANISGSSNFLYSVAFSTAYAQVSGGEMPPSVILDITGIANACDGCSLTFHDRQGDPLGTRSLQHTDRLVEIAVPAAAATGVITGVEATNDARFSLEEVQEGSAVNGASPRIEVYRDRNYVNDFRFLLGDKGIQPFDIQLKSAAAGAP</sequence>
<protein>
    <recommendedName>
        <fullName evidence="4">Transmembrane protein</fullName>
    </recommendedName>
</protein>
<dbReference type="STRING" id="1125847.NT26_1543"/>
<dbReference type="KEGG" id="rht:NT26_1543"/>